<dbReference type="PRINTS" id="PR00368">
    <property type="entry name" value="FADPNR"/>
</dbReference>
<dbReference type="SUPFAM" id="SSF51905">
    <property type="entry name" value="FAD/NAD(P)-binding domain"/>
    <property type="match status" value="1"/>
</dbReference>
<dbReference type="RefSeq" id="WP_227323353.1">
    <property type="nucleotide sequence ID" value="NZ_JAESVB010000016.1"/>
</dbReference>
<keyword evidence="3" id="KW-1185">Reference proteome</keyword>
<reference evidence="2" key="2">
    <citation type="submission" date="2021-01" db="EMBL/GenBank/DDBJ databases">
        <authorList>
            <person name="Mieszkin S."/>
            <person name="Pouder E."/>
            <person name="Alain K."/>
        </authorList>
    </citation>
    <scope>NUCLEOTIDE SEQUENCE</scope>
    <source>
        <strain evidence="2">HW T2.11</strain>
    </source>
</reference>
<dbReference type="Proteomes" id="UP000708298">
    <property type="component" value="Unassembled WGS sequence"/>
</dbReference>
<protein>
    <submittedName>
        <fullName evidence="2">FAD-dependent oxidoreductase</fullName>
    </submittedName>
</protein>
<dbReference type="AlphaFoldDB" id="A0A963YVN5"/>
<proteinExistence type="predicted"/>
<evidence type="ECO:0000313" key="3">
    <source>
        <dbReference type="Proteomes" id="UP000708298"/>
    </source>
</evidence>
<accession>A0A963YVN5</accession>
<dbReference type="Pfam" id="PF07992">
    <property type="entry name" value="Pyr_redox_2"/>
    <property type="match status" value="1"/>
</dbReference>
<sequence>MASSVQRFELVIIGGGPGGVATLLAAHKADQLDNLLSMGIAIVESAASLGKGEIGNYAINSDSGGGTFVDCLDSAHPTELTRLQSHELTRNLAAAGHGPVPLREAGRFLGLVGAAIERMAEAYPASAVLTRHKAQSARRCDDGWMVEISDLEAGTTRKIFARQLIVASGAHQPLPRMAREQFDGKSLVERCGARLMQSGEVLTPEGLQRIGDILSKKANPRLAIIGGSTSAAAVAHALLHRLPNVAFGEAGITLLHRRPLRIYYPDREQALAEGYTEWTEDDVCQISGRVFRFAGFRLDSRELVMQARGIGGRPVEARLRLQQIGADERHAAQIMDDADIVIAAMGYRPRGLPFFDEVGVPITLHSQLGPQHPMVDSACRVMDSEGQAIPNVFGIGLAAGFVPRGSLGGEASFRGQANGLWLWQHDVGTLIVNAVLKASRTETDKIEIGLPAVAAAASKREIFHSTPALYG</sequence>
<dbReference type="InterPro" id="IPR036188">
    <property type="entry name" value="FAD/NAD-bd_sf"/>
</dbReference>
<comment type="caution">
    <text evidence="2">The sequence shown here is derived from an EMBL/GenBank/DDBJ whole genome shotgun (WGS) entry which is preliminary data.</text>
</comment>
<organism evidence="2 3">
    <name type="scientific">Acidisoma silvae</name>
    <dbReference type="NCBI Taxonomy" id="2802396"/>
    <lineage>
        <taxon>Bacteria</taxon>
        <taxon>Pseudomonadati</taxon>
        <taxon>Pseudomonadota</taxon>
        <taxon>Alphaproteobacteria</taxon>
        <taxon>Acetobacterales</taxon>
        <taxon>Acidocellaceae</taxon>
        <taxon>Acidisoma</taxon>
    </lineage>
</organism>
<dbReference type="GO" id="GO:0016491">
    <property type="term" value="F:oxidoreductase activity"/>
    <property type="evidence" value="ECO:0007669"/>
    <property type="project" value="InterPro"/>
</dbReference>
<dbReference type="InterPro" id="IPR023753">
    <property type="entry name" value="FAD/NAD-binding_dom"/>
</dbReference>
<feature type="domain" description="FAD/NAD(P)-binding" evidence="1">
    <location>
        <begin position="9"/>
        <end position="380"/>
    </location>
</feature>
<dbReference type="EMBL" id="JAESVB010000016">
    <property type="protein sequence ID" value="MCB8877706.1"/>
    <property type="molecule type" value="Genomic_DNA"/>
</dbReference>
<evidence type="ECO:0000313" key="2">
    <source>
        <dbReference type="EMBL" id="MCB8877706.1"/>
    </source>
</evidence>
<reference evidence="2" key="1">
    <citation type="journal article" date="2021" name="Microorganisms">
        <title>Acidisoma silvae sp. nov. and Acidisomacellulosilytica sp. nov., Two Acidophilic Bacteria Isolated from Decaying Wood, Hydrolyzing Cellulose and Producing Poly-3-hydroxybutyrate.</title>
        <authorList>
            <person name="Mieszkin S."/>
            <person name="Pouder E."/>
            <person name="Uroz S."/>
            <person name="Simon-Colin C."/>
            <person name="Alain K."/>
        </authorList>
    </citation>
    <scope>NUCLEOTIDE SEQUENCE</scope>
    <source>
        <strain evidence="2">HW T2.11</strain>
    </source>
</reference>
<evidence type="ECO:0000259" key="1">
    <source>
        <dbReference type="Pfam" id="PF07992"/>
    </source>
</evidence>
<dbReference type="Gene3D" id="3.50.50.60">
    <property type="entry name" value="FAD/NAD(P)-binding domain"/>
    <property type="match status" value="1"/>
</dbReference>
<name>A0A963YVN5_9PROT</name>
<gene>
    <name evidence="2" type="ORF">ASILVAE211_21105</name>
</gene>